<evidence type="ECO:0000256" key="10">
    <source>
        <dbReference type="SAM" id="MobiDB-lite"/>
    </source>
</evidence>
<comment type="cofactor">
    <cofactor evidence="2 9">
        <name>pyridoxal 5'-phosphate</name>
        <dbReference type="ChEBI" id="CHEBI:597326"/>
    </cofactor>
</comment>
<keyword evidence="6 9" id="KW-0663">Pyridoxal phosphate</keyword>
<comment type="caution">
    <text evidence="11">The sequence shown here is derived from an EMBL/GenBank/DDBJ whole genome shotgun (WGS) entry which is preliminary data.</text>
</comment>
<dbReference type="Pfam" id="PF00343">
    <property type="entry name" value="Phosphorylase"/>
    <property type="match status" value="1"/>
</dbReference>
<protein>
    <recommendedName>
        <fullName evidence="9">Alpha-1,4 glucan phosphorylase</fullName>
        <ecNumber evidence="9">2.4.1.1</ecNumber>
    </recommendedName>
</protein>
<evidence type="ECO:0000256" key="9">
    <source>
        <dbReference type="RuleBase" id="RU000587"/>
    </source>
</evidence>
<dbReference type="CDD" id="cd04300">
    <property type="entry name" value="GT35_Glycogen_Phosphorylase"/>
    <property type="match status" value="1"/>
</dbReference>
<comment type="function">
    <text evidence="9">Allosteric enzyme that catalyzes the rate-limiting step in glycogen catabolism, the phosphorolytic cleavage of glycogen to produce glucose-1-phosphate, and plays a central role in maintaining cellular and organismal glucose homeostasis.</text>
</comment>
<feature type="region of interest" description="Disordered" evidence="10">
    <location>
        <begin position="51"/>
        <end position="77"/>
    </location>
</feature>
<reference evidence="11 12" key="1">
    <citation type="submission" date="2022-01" db="EMBL/GenBank/DDBJ databases">
        <authorList>
            <person name="Won M."/>
            <person name="Kim S.-J."/>
            <person name="Kwon S.-W."/>
        </authorList>
    </citation>
    <scope>NUCLEOTIDE SEQUENCE [LARGE SCALE GENOMIC DNA]</scope>
    <source>
        <strain evidence="11 12">KCTC 23505</strain>
    </source>
</reference>
<sequence length="892" mass="99741">MGGDRADARRFAVRSACRTVPAALDAELRGVKLRCSEAGFHVSLTAKNEKAALMNDTPTQDRPDQTRRDTKPLAAVPPPLPPIRSAQDWRDAIVAKLIYGVGKNVFTASERDWFVALAFALRDRVVERWIASTNAIYERGHKRVYYLSLEFLIGRLLFDTLTNLGMVDITRAALADLGVDLDRVRETEPDAALGNGGLGRLAACFMESMATLAIPGYGYGIRYDNGLFRQAIHEGRQHEFPEDWLSVGNPWEFERPEIAYDIAFGGRVEAVRDDEGEISHVWHPGEVVRAVAYDTPVVGWRGRHVNSLRLWSARAVDPLQLDTFNLGDYVGALAQDVRAQSISRVLYPSDATPAGQELRLRQEYFFASATLQDMLRRHLRHYGDLRILPEKVAIQLNDTHPSIAIPELIRLLVDVHGLLWDEAWEIAQGTFSYTNHTLLPEALEAWPVPLMERLLPRHMQIIYLLNAEHLERARAREDVTDGSLATLSLIDESHGRRVRMGTLAFIGSHRVNGVSALHTELMRGTVFRELHGMFPDRIANVTNGITFRRWLFEANPGLMRLLVEALGEQVCDDPAELAGLRDLAQDAGFRGRFAACRRDNKVRLARWVRDHLRVKLDPDALFDVHIKRIHEYKRQLLNILETIALYDAIRARPTAHFVPRVKIFAGKAAASYHQAKLIIKLINDVARAINSDPTVRGLLKVVFLPNFNVSLAEMIIPAADLSEQISTAGMEASGTGNMKFALNGAPIIGTLDGANVEIRDHVGADNMFIFGLTAEEVAARKAEGWRPAEAIAASPALGEVIDAIESGVFSPGDAARFHPIARELRGEDRFLVTADFDSYAQAQRAVDRLWLDQEAWWRMSINNTAGMAYFSSDRAIADYARDIWRTTSLETT</sequence>
<dbReference type="EC" id="2.4.1.1" evidence="9"/>
<dbReference type="EMBL" id="JAKGBZ010000002">
    <property type="protein sequence ID" value="MCF3945379.1"/>
    <property type="molecule type" value="Genomic_DNA"/>
</dbReference>
<evidence type="ECO:0000313" key="11">
    <source>
        <dbReference type="EMBL" id="MCF3945379.1"/>
    </source>
</evidence>
<gene>
    <name evidence="11" type="ORF">L2A60_01605</name>
</gene>
<dbReference type="PIRSF" id="PIRSF000460">
    <property type="entry name" value="Pprylas_GlgP"/>
    <property type="match status" value="1"/>
</dbReference>
<dbReference type="PANTHER" id="PTHR11468:SF3">
    <property type="entry name" value="GLYCOGEN PHOSPHORYLASE, LIVER FORM"/>
    <property type="match status" value="1"/>
</dbReference>
<name>A0ABS9DRL0_9PROT</name>
<comment type="similarity">
    <text evidence="3 9">Belongs to the glycogen phosphorylase family.</text>
</comment>
<evidence type="ECO:0000256" key="4">
    <source>
        <dbReference type="ARBA" id="ARBA00022676"/>
    </source>
</evidence>
<dbReference type="PROSITE" id="PS00102">
    <property type="entry name" value="PHOSPHORYLASE"/>
    <property type="match status" value="1"/>
</dbReference>
<dbReference type="InterPro" id="IPR035090">
    <property type="entry name" value="Pyridoxal_P_attach_site"/>
</dbReference>
<organism evidence="11 12">
    <name type="scientific">Acidiphilium iwatense</name>
    <dbReference type="NCBI Taxonomy" id="768198"/>
    <lineage>
        <taxon>Bacteria</taxon>
        <taxon>Pseudomonadati</taxon>
        <taxon>Pseudomonadota</taxon>
        <taxon>Alphaproteobacteria</taxon>
        <taxon>Acetobacterales</taxon>
        <taxon>Acidocellaceae</taxon>
        <taxon>Acidiphilium</taxon>
    </lineage>
</organism>
<keyword evidence="4 9" id="KW-0328">Glycosyltransferase</keyword>
<dbReference type="InterPro" id="IPR011833">
    <property type="entry name" value="Glycg_phsphrylas"/>
</dbReference>
<dbReference type="SUPFAM" id="SSF53756">
    <property type="entry name" value="UDP-Glycosyltransferase/glycogen phosphorylase"/>
    <property type="match status" value="1"/>
</dbReference>
<dbReference type="Gene3D" id="3.40.50.2000">
    <property type="entry name" value="Glycogen Phosphorylase B"/>
    <property type="match status" value="2"/>
</dbReference>
<evidence type="ECO:0000256" key="6">
    <source>
        <dbReference type="ARBA" id="ARBA00022898"/>
    </source>
</evidence>
<dbReference type="PANTHER" id="PTHR11468">
    <property type="entry name" value="GLYCOGEN PHOSPHORYLASE"/>
    <property type="match status" value="1"/>
</dbReference>
<comment type="catalytic activity">
    <reaction evidence="1 9">
        <text>[(1-&gt;4)-alpha-D-glucosyl](n) + phosphate = [(1-&gt;4)-alpha-D-glucosyl](n-1) + alpha-D-glucose 1-phosphate</text>
        <dbReference type="Rhea" id="RHEA:41732"/>
        <dbReference type="Rhea" id="RHEA-COMP:9584"/>
        <dbReference type="Rhea" id="RHEA-COMP:9586"/>
        <dbReference type="ChEBI" id="CHEBI:15444"/>
        <dbReference type="ChEBI" id="CHEBI:43474"/>
        <dbReference type="ChEBI" id="CHEBI:58601"/>
        <dbReference type="EC" id="2.4.1.1"/>
    </reaction>
</comment>
<evidence type="ECO:0000256" key="5">
    <source>
        <dbReference type="ARBA" id="ARBA00022679"/>
    </source>
</evidence>
<evidence type="ECO:0000256" key="7">
    <source>
        <dbReference type="ARBA" id="ARBA00023277"/>
    </source>
</evidence>
<evidence type="ECO:0000256" key="8">
    <source>
        <dbReference type="ARBA" id="ARBA00025174"/>
    </source>
</evidence>
<proteinExistence type="inferred from homology"/>
<evidence type="ECO:0000256" key="3">
    <source>
        <dbReference type="ARBA" id="ARBA00006047"/>
    </source>
</evidence>
<comment type="function">
    <text evidence="8">Phosphorylase is an important allosteric enzyme in carbohydrate metabolism. Enzymes from different sources differ in their regulatory mechanisms and in their natural substrates. However, all known phosphorylases share catalytic and structural properties.</text>
</comment>
<dbReference type="Proteomes" id="UP001521209">
    <property type="component" value="Unassembled WGS sequence"/>
</dbReference>
<keyword evidence="12" id="KW-1185">Reference proteome</keyword>
<evidence type="ECO:0000256" key="1">
    <source>
        <dbReference type="ARBA" id="ARBA00001275"/>
    </source>
</evidence>
<keyword evidence="7 9" id="KW-0119">Carbohydrate metabolism</keyword>
<evidence type="ECO:0000256" key="2">
    <source>
        <dbReference type="ARBA" id="ARBA00001933"/>
    </source>
</evidence>
<accession>A0ABS9DRL0</accession>
<keyword evidence="5 9" id="KW-0808">Transferase</keyword>
<dbReference type="InterPro" id="IPR000811">
    <property type="entry name" value="Glyco_trans_35"/>
</dbReference>
<dbReference type="NCBIfam" id="TIGR02093">
    <property type="entry name" value="P_ylase"/>
    <property type="match status" value="1"/>
</dbReference>
<evidence type="ECO:0000313" key="12">
    <source>
        <dbReference type="Proteomes" id="UP001521209"/>
    </source>
</evidence>
<feature type="compositionally biased region" description="Basic and acidic residues" evidence="10">
    <location>
        <begin position="59"/>
        <end position="71"/>
    </location>
</feature>